<gene>
    <name evidence="2" type="ORF">NCTC13336_00054</name>
    <name evidence="3" type="ORF">NCTC13336_01276</name>
</gene>
<proteinExistence type="predicted"/>
<keyword evidence="4" id="KW-1185">Reference proteome</keyword>
<protein>
    <recommendedName>
        <fullName evidence="1">HicB-like antitoxin of toxin-antitoxin system domain-containing protein</fullName>
    </recommendedName>
</protein>
<dbReference type="InterPro" id="IPR035069">
    <property type="entry name" value="TTHA1013/TTHA0281-like"/>
</dbReference>
<evidence type="ECO:0000313" key="3">
    <source>
        <dbReference type="EMBL" id="STR02410.1"/>
    </source>
</evidence>
<evidence type="ECO:0000313" key="2">
    <source>
        <dbReference type="EMBL" id="STQ99867.1"/>
    </source>
</evidence>
<sequence length="135" mass="14901">MIYYPAALFQDAGQSGYGIVIPDLPGCYPVGDTVEEALADAKAAAAFHIEGMIAESLEYVTAPRGIAELRSLPDYADALMWVLVEVDETVFSKQTRFNVSWPQYLLDRVDEYTAIHHETRSGFLARAALDALNRS</sequence>
<dbReference type="InterPro" id="IPR031807">
    <property type="entry name" value="HicB-like"/>
</dbReference>
<dbReference type="Gene3D" id="3.30.160.250">
    <property type="match status" value="1"/>
</dbReference>
<organism evidence="2 4">
    <name type="scientific">Kingella potus</name>
    <dbReference type="NCBI Taxonomy" id="265175"/>
    <lineage>
        <taxon>Bacteria</taxon>
        <taxon>Pseudomonadati</taxon>
        <taxon>Pseudomonadota</taxon>
        <taxon>Betaproteobacteria</taxon>
        <taxon>Neisseriales</taxon>
        <taxon>Neisseriaceae</taxon>
        <taxon>Kingella</taxon>
    </lineage>
</organism>
<dbReference type="Proteomes" id="UP000254293">
    <property type="component" value="Unassembled WGS sequence"/>
</dbReference>
<dbReference type="Pfam" id="PF15919">
    <property type="entry name" value="HicB_lk_antitox"/>
    <property type="match status" value="1"/>
</dbReference>
<dbReference type="SUPFAM" id="SSF143100">
    <property type="entry name" value="TTHA1013/TTHA0281-like"/>
    <property type="match status" value="1"/>
</dbReference>
<dbReference type="EMBL" id="UGJJ01000001">
    <property type="protein sequence ID" value="STQ99867.1"/>
    <property type="molecule type" value="Genomic_DNA"/>
</dbReference>
<accession>A0A377QXY2</accession>
<dbReference type="RefSeq" id="WP_115307216.1">
    <property type="nucleotide sequence ID" value="NZ_CP091516.1"/>
</dbReference>
<dbReference type="AlphaFoldDB" id="A0A377QXY2"/>
<dbReference type="EMBL" id="UGJJ01000002">
    <property type="protein sequence ID" value="STR02410.1"/>
    <property type="molecule type" value="Genomic_DNA"/>
</dbReference>
<dbReference type="OrthoDB" id="9807959at2"/>
<name>A0A377QXY2_9NEIS</name>
<reference evidence="2 4" key="1">
    <citation type="submission" date="2018-06" db="EMBL/GenBank/DDBJ databases">
        <authorList>
            <consortium name="Pathogen Informatics"/>
            <person name="Doyle S."/>
        </authorList>
    </citation>
    <scope>NUCLEOTIDE SEQUENCE [LARGE SCALE GENOMIC DNA]</scope>
    <source>
        <strain evidence="2 4">NCTC13336</strain>
    </source>
</reference>
<evidence type="ECO:0000313" key="4">
    <source>
        <dbReference type="Proteomes" id="UP000254293"/>
    </source>
</evidence>
<evidence type="ECO:0000259" key="1">
    <source>
        <dbReference type="Pfam" id="PF15919"/>
    </source>
</evidence>
<feature type="domain" description="HicB-like antitoxin of toxin-antitoxin system" evidence="1">
    <location>
        <begin position="4"/>
        <end position="128"/>
    </location>
</feature>